<sequence length="285" mass="32510">MFILCVVIEITQLIAKPMVAHFKDQDKIKSSDTSVDNTDAQYLSRKFIPAPISQWPSCQPSKAMKKKHKKNSHTGNDTSDGTSVFDDLPWYCSRPFSTIQETGRDLIALAVIPSEVSTWEECSTVEKKSLKQRISSIWKPRQGPSSPWYCKEPTTWVHSKYRMMADLLFDQFLVFVGIVCFVDVFVNFFTGEFEAETGVLVPKPFFVRWILPGLVLQLLVNPKMGTVAAVVADLMKKMFSQGPIRVFRWGIAVVFPVMYGLYHFVSTYIWMPVVSFENTYRTVSS</sequence>
<proteinExistence type="predicted"/>
<dbReference type="AlphaFoldDB" id="A0A7R9WW97"/>
<reference evidence="3" key="1">
    <citation type="submission" date="2021-01" db="EMBL/GenBank/DDBJ databases">
        <authorList>
            <person name="Corre E."/>
            <person name="Pelletier E."/>
            <person name="Niang G."/>
            <person name="Scheremetjew M."/>
            <person name="Finn R."/>
            <person name="Kale V."/>
            <person name="Holt S."/>
            <person name="Cochrane G."/>
            <person name="Meng A."/>
            <person name="Brown T."/>
            <person name="Cohen L."/>
        </authorList>
    </citation>
    <scope>NUCLEOTIDE SEQUENCE</scope>
    <source>
        <strain evidence="3">CCMP3328</strain>
    </source>
</reference>
<accession>A0A7R9WW97</accession>
<keyword evidence="2" id="KW-0472">Membrane</keyword>
<feature type="transmembrane region" description="Helical" evidence="2">
    <location>
        <begin position="246"/>
        <end position="271"/>
    </location>
</feature>
<dbReference type="EMBL" id="HBEF01015415">
    <property type="protein sequence ID" value="CAD8337528.1"/>
    <property type="molecule type" value="Transcribed_RNA"/>
</dbReference>
<keyword evidence="2" id="KW-1133">Transmembrane helix</keyword>
<feature type="region of interest" description="Disordered" evidence="1">
    <location>
        <begin position="56"/>
        <end position="80"/>
    </location>
</feature>
<evidence type="ECO:0000256" key="2">
    <source>
        <dbReference type="SAM" id="Phobius"/>
    </source>
</evidence>
<feature type="compositionally biased region" description="Basic residues" evidence="1">
    <location>
        <begin position="63"/>
        <end position="72"/>
    </location>
</feature>
<protein>
    <submittedName>
        <fullName evidence="3">Uncharacterized protein</fullName>
    </submittedName>
</protein>
<organism evidence="3">
    <name type="scientific">Craspedostauros australis</name>
    <dbReference type="NCBI Taxonomy" id="1486917"/>
    <lineage>
        <taxon>Eukaryota</taxon>
        <taxon>Sar</taxon>
        <taxon>Stramenopiles</taxon>
        <taxon>Ochrophyta</taxon>
        <taxon>Bacillariophyta</taxon>
        <taxon>Bacillariophyceae</taxon>
        <taxon>Bacillariophycidae</taxon>
        <taxon>Naviculales</taxon>
        <taxon>Naviculaceae</taxon>
        <taxon>Craspedostauros</taxon>
    </lineage>
</organism>
<name>A0A7R9WW97_9STRA</name>
<evidence type="ECO:0000256" key="1">
    <source>
        <dbReference type="SAM" id="MobiDB-lite"/>
    </source>
</evidence>
<gene>
    <name evidence="3" type="ORF">CAUS1442_LOCUS9656</name>
</gene>
<feature type="transmembrane region" description="Helical" evidence="2">
    <location>
        <begin position="209"/>
        <end position="234"/>
    </location>
</feature>
<feature type="transmembrane region" description="Helical" evidence="2">
    <location>
        <begin position="167"/>
        <end position="189"/>
    </location>
</feature>
<evidence type="ECO:0000313" key="3">
    <source>
        <dbReference type="EMBL" id="CAD8337528.1"/>
    </source>
</evidence>
<keyword evidence="2" id="KW-0812">Transmembrane</keyword>